<protein>
    <submittedName>
        <fullName evidence="1">Uncharacterized protein</fullName>
    </submittedName>
</protein>
<comment type="caution">
    <text evidence="1">The sequence shown here is derived from an EMBL/GenBank/DDBJ whole genome shotgun (WGS) entry which is preliminary data.</text>
</comment>
<reference evidence="1 2" key="1">
    <citation type="submission" date="2019-12" db="EMBL/GenBank/DDBJ databases">
        <authorList>
            <person name="Li J."/>
        </authorList>
    </citation>
    <scope>NUCLEOTIDE SEQUENCE [LARGE SCALE GENOMIC DNA]</scope>
    <source>
        <strain evidence="1 2">HL2-2</strain>
    </source>
</reference>
<proteinExistence type="predicted"/>
<dbReference type="RefSeq" id="WP_157361553.1">
    <property type="nucleotide sequence ID" value="NZ_WOWS01000001.1"/>
</dbReference>
<evidence type="ECO:0000313" key="1">
    <source>
        <dbReference type="EMBL" id="MUU77115.1"/>
    </source>
</evidence>
<dbReference type="EMBL" id="WOWS01000001">
    <property type="protein sequence ID" value="MUU77115.1"/>
    <property type="molecule type" value="Genomic_DNA"/>
</dbReference>
<accession>A0A6L6U4R7</accession>
<gene>
    <name evidence="1" type="ORF">GN138_01545</name>
</gene>
<evidence type="ECO:0000313" key="2">
    <source>
        <dbReference type="Proteomes" id="UP000478208"/>
    </source>
</evidence>
<dbReference type="AlphaFoldDB" id="A0A6L6U4R7"/>
<organism evidence="1 2">
    <name type="scientific">Winogradskyella endarachnes</name>
    <dbReference type="NCBI Taxonomy" id="2681965"/>
    <lineage>
        <taxon>Bacteria</taxon>
        <taxon>Pseudomonadati</taxon>
        <taxon>Bacteroidota</taxon>
        <taxon>Flavobacteriia</taxon>
        <taxon>Flavobacteriales</taxon>
        <taxon>Flavobacteriaceae</taxon>
        <taxon>Winogradskyella</taxon>
    </lineage>
</organism>
<dbReference type="Proteomes" id="UP000478208">
    <property type="component" value="Unassembled WGS sequence"/>
</dbReference>
<name>A0A6L6U4R7_9FLAO</name>
<sequence length="71" mass="8331">MSIQFLPVNPILSSSLDHVASNNSDLSNKLLEIQQDYNVMDRTLRPMEDIMKDELIKNINYIKDNFSWMKN</sequence>
<keyword evidence="2" id="KW-1185">Reference proteome</keyword>